<dbReference type="PANTHER" id="PTHR38101:SF1">
    <property type="entry name" value="UPF0307 PROTEIN YJGA"/>
    <property type="match status" value="1"/>
</dbReference>
<feature type="compositionally biased region" description="Basic and acidic residues" evidence="6">
    <location>
        <begin position="20"/>
        <end position="30"/>
    </location>
</feature>
<dbReference type="Pfam" id="PF04751">
    <property type="entry name" value="DarP"/>
    <property type="match status" value="1"/>
</dbReference>
<keyword evidence="4 5" id="KW-0694">RNA-binding</keyword>
<comment type="caution">
    <text evidence="7">The sequence shown here is derived from an EMBL/GenBank/DDBJ whole genome shotgun (WGS) entry which is preliminary data.</text>
</comment>
<dbReference type="InterPro" id="IPR006839">
    <property type="entry name" value="DarP"/>
</dbReference>
<evidence type="ECO:0000313" key="7">
    <source>
        <dbReference type="EMBL" id="GAA4321148.1"/>
    </source>
</evidence>
<feature type="region of interest" description="Disordered" evidence="6">
    <location>
        <begin position="187"/>
        <end position="212"/>
    </location>
</feature>
<proteinExistence type="inferred from homology"/>
<dbReference type="Proteomes" id="UP001501671">
    <property type="component" value="Unassembled WGS sequence"/>
</dbReference>
<sequence>MKEMFKTKRFTPAPAGPADDDPRPPSKSQLKRDMTALQELGERLVALPRDRLAQLALAERLHDAIVEAQRITSHEARRRQLQYVGKLMRDAHVEPIRARLAEWDGESMEQIAAFHQLELWRDRLLQDDEQATAFIAQHPGADAQHLRALIRAARKERAANAALLPGQEPQRRQFRALFQEIKRLRAEAEAGGDADAMPDGDAAADDSADGDD</sequence>
<comment type="similarity">
    <text evidence="5">Belongs to the DarP family.</text>
</comment>
<evidence type="ECO:0000313" key="8">
    <source>
        <dbReference type="Proteomes" id="UP001501671"/>
    </source>
</evidence>
<evidence type="ECO:0000256" key="1">
    <source>
        <dbReference type="ARBA" id="ARBA00022490"/>
    </source>
</evidence>
<dbReference type="NCBIfam" id="NF003593">
    <property type="entry name" value="PRK05255.1-1"/>
    <property type="match status" value="1"/>
</dbReference>
<accession>A0ABP8GBF2</accession>
<evidence type="ECO:0000256" key="3">
    <source>
        <dbReference type="ARBA" id="ARBA00022730"/>
    </source>
</evidence>
<dbReference type="HAMAP" id="MF_00765">
    <property type="entry name" value="DarP"/>
    <property type="match status" value="1"/>
</dbReference>
<evidence type="ECO:0000256" key="5">
    <source>
        <dbReference type="HAMAP-Rule" id="MF_00765"/>
    </source>
</evidence>
<reference evidence="8" key="1">
    <citation type="journal article" date="2019" name="Int. J. Syst. Evol. Microbiol.">
        <title>The Global Catalogue of Microorganisms (GCM) 10K type strain sequencing project: providing services to taxonomists for standard genome sequencing and annotation.</title>
        <authorList>
            <consortium name="The Broad Institute Genomics Platform"/>
            <consortium name="The Broad Institute Genome Sequencing Center for Infectious Disease"/>
            <person name="Wu L."/>
            <person name="Ma J."/>
        </authorList>
    </citation>
    <scope>NUCLEOTIDE SEQUENCE [LARGE SCALE GENOMIC DNA]</scope>
    <source>
        <strain evidence="8">JCM 17666</strain>
    </source>
</reference>
<comment type="function">
    <text evidence="5">Member of a network of 50S ribosomal subunit biogenesis factors which assembles along the 30S-50S interface, preventing incorrect 23S rRNA structures from forming. Promotes peptidyl transferase center (PTC) maturation.</text>
</comment>
<feature type="region of interest" description="Disordered" evidence="6">
    <location>
        <begin position="1"/>
        <end position="30"/>
    </location>
</feature>
<dbReference type="SUPFAM" id="SSF158710">
    <property type="entry name" value="PSPTO4464-like"/>
    <property type="match status" value="1"/>
</dbReference>
<evidence type="ECO:0000256" key="2">
    <source>
        <dbReference type="ARBA" id="ARBA00022517"/>
    </source>
</evidence>
<dbReference type="EMBL" id="BAABFO010000001">
    <property type="protein sequence ID" value="GAA4321148.1"/>
    <property type="molecule type" value="Genomic_DNA"/>
</dbReference>
<evidence type="ECO:0000256" key="6">
    <source>
        <dbReference type="SAM" id="MobiDB-lite"/>
    </source>
</evidence>
<comment type="subcellular location">
    <subcellularLocation>
        <location evidence="5">Cytoplasm</location>
    </subcellularLocation>
    <text evidence="5">Associates with late stage pre-50S ribosomal subunits.</text>
</comment>
<name>A0ABP8GBF2_9BURK</name>
<dbReference type="Gene3D" id="1.10.60.30">
    <property type="entry name" value="PSPTO4464-like domains"/>
    <property type="match status" value="2"/>
</dbReference>
<organism evidence="7 8">
    <name type="scientific">Pigmentiphaga soli</name>
    <dbReference type="NCBI Taxonomy" id="1007095"/>
    <lineage>
        <taxon>Bacteria</taxon>
        <taxon>Pseudomonadati</taxon>
        <taxon>Pseudomonadota</taxon>
        <taxon>Betaproteobacteria</taxon>
        <taxon>Burkholderiales</taxon>
        <taxon>Alcaligenaceae</taxon>
        <taxon>Pigmentiphaga</taxon>
    </lineage>
</organism>
<feature type="compositionally biased region" description="Acidic residues" evidence="6">
    <location>
        <begin position="190"/>
        <end position="212"/>
    </location>
</feature>
<protein>
    <recommendedName>
        <fullName evidence="5">Dual-action ribosomal maturation protein DarP</fullName>
    </recommendedName>
    <alternativeName>
        <fullName evidence="5">Large ribosomal subunit assembly factor DarP</fullName>
    </alternativeName>
</protein>
<dbReference type="PANTHER" id="PTHR38101">
    <property type="entry name" value="UPF0307 PROTEIN YJGA"/>
    <property type="match status" value="1"/>
</dbReference>
<dbReference type="CDD" id="cd16331">
    <property type="entry name" value="YjgA-like"/>
    <property type="match status" value="1"/>
</dbReference>
<keyword evidence="2 5" id="KW-0690">Ribosome biogenesis</keyword>
<keyword evidence="8" id="KW-1185">Reference proteome</keyword>
<gene>
    <name evidence="7" type="primary">yjgA</name>
    <name evidence="5" type="synonym">darP</name>
    <name evidence="7" type="ORF">GCM10023144_00170</name>
</gene>
<keyword evidence="3 5" id="KW-0699">rRNA-binding</keyword>
<evidence type="ECO:0000256" key="4">
    <source>
        <dbReference type="ARBA" id="ARBA00022884"/>
    </source>
</evidence>
<dbReference type="InterPro" id="IPR023153">
    <property type="entry name" value="DarP_sf"/>
</dbReference>
<keyword evidence="1 5" id="KW-0963">Cytoplasm</keyword>